<dbReference type="PANTHER" id="PTHR43464">
    <property type="entry name" value="METHYLTRANSFERASE"/>
    <property type="match status" value="1"/>
</dbReference>
<evidence type="ECO:0000313" key="6">
    <source>
        <dbReference type="Proteomes" id="UP000515369"/>
    </source>
</evidence>
<evidence type="ECO:0000313" key="5">
    <source>
        <dbReference type="EMBL" id="QMW06565.1"/>
    </source>
</evidence>
<dbReference type="Pfam" id="PF13847">
    <property type="entry name" value="Methyltransf_31"/>
    <property type="match status" value="1"/>
</dbReference>
<dbReference type="AlphaFoldDB" id="A0A7G5H623"/>
<dbReference type="GO" id="GO:0008168">
    <property type="term" value="F:methyltransferase activity"/>
    <property type="evidence" value="ECO:0007669"/>
    <property type="project" value="UniProtKB-KW"/>
</dbReference>
<keyword evidence="2 5" id="KW-0808">Transferase</keyword>
<dbReference type="InterPro" id="IPR029063">
    <property type="entry name" value="SAM-dependent_MTases_sf"/>
</dbReference>
<dbReference type="GO" id="GO:0032259">
    <property type="term" value="P:methylation"/>
    <property type="evidence" value="ECO:0007669"/>
    <property type="project" value="UniProtKB-KW"/>
</dbReference>
<dbReference type="InterPro" id="IPR025714">
    <property type="entry name" value="Methyltranfer_dom"/>
</dbReference>
<dbReference type="Gene3D" id="3.40.50.150">
    <property type="entry name" value="Vaccinia Virus protein VP39"/>
    <property type="match status" value="1"/>
</dbReference>
<feature type="domain" description="Methyltransferase" evidence="4">
    <location>
        <begin position="84"/>
        <end position="205"/>
    </location>
</feature>
<keyword evidence="6" id="KW-1185">Reference proteome</keyword>
<keyword evidence="1 5" id="KW-0489">Methyltransferase</keyword>
<dbReference type="PANTHER" id="PTHR43464:SF19">
    <property type="entry name" value="UBIQUINONE BIOSYNTHESIS O-METHYLTRANSFERASE, MITOCHONDRIAL"/>
    <property type="match status" value="1"/>
</dbReference>
<reference evidence="5 6" key="1">
    <citation type="submission" date="2020-07" db="EMBL/GenBank/DDBJ databases">
        <title>Spirosoma foliorum sp. nov., isolated from the leaves on the Nejang mountain Korea, Republic of.</title>
        <authorList>
            <person name="Ho H."/>
            <person name="Lee Y.-J."/>
            <person name="Nurcahyanto D.-A."/>
            <person name="Kim S.-G."/>
        </authorList>
    </citation>
    <scope>NUCLEOTIDE SEQUENCE [LARGE SCALE GENOMIC DNA]</scope>
    <source>
        <strain evidence="5 6">PL0136</strain>
    </source>
</reference>
<dbReference type="KEGG" id="sfol:H3H32_17545"/>
<evidence type="ECO:0000256" key="3">
    <source>
        <dbReference type="ARBA" id="ARBA00022691"/>
    </source>
</evidence>
<protein>
    <submittedName>
        <fullName evidence="5">Class I SAM-dependent methyltransferase</fullName>
    </submittedName>
</protein>
<evidence type="ECO:0000256" key="2">
    <source>
        <dbReference type="ARBA" id="ARBA00022679"/>
    </source>
</evidence>
<organism evidence="5 6">
    <name type="scientific">Spirosoma foliorum</name>
    <dbReference type="NCBI Taxonomy" id="2710596"/>
    <lineage>
        <taxon>Bacteria</taxon>
        <taxon>Pseudomonadati</taxon>
        <taxon>Bacteroidota</taxon>
        <taxon>Cytophagia</taxon>
        <taxon>Cytophagales</taxon>
        <taxon>Cytophagaceae</taxon>
        <taxon>Spirosoma</taxon>
    </lineage>
</organism>
<accession>A0A7G5H623</accession>
<evidence type="ECO:0000259" key="4">
    <source>
        <dbReference type="Pfam" id="PF13847"/>
    </source>
</evidence>
<dbReference type="EMBL" id="CP059732">
    <property type="protein sequence ID" value="QMW06565.1"/>
    <property type="molecule type" value="Genomic_DNA"/>
</dbReference>
<keyword evidence="3" id="KW-0949">S-adenosyl-L-methionine</keyword>
<gene>
    <name evidence="5" type="ORF">H3H32_17545</name>
</gene>
<dbReference type="SUPFAM" id="SSF53335">
    <property type="entry name" value="S-adenosyl-L-methionine-dependent methyltransferases"/>
    <property type="match status" value="1"/>
</dbReference>
<dbReference type="CDD" id="cd02440">
    <property type="entry name" value="AdoMet_MTases"/>
    <property type="match status" value="1"/>
</dbReference>
<proteinExistence type="predicted"/>
<sequence>MAIHQCIEQSPTMEGVYLLSPYMPECTHEEAYLQVRTKEDRVMSDDLVNLLPDLPDGTPHAQEWQLRKQTANRFCLDLAQSQTTTRILDLGCGNGWFSAKMTALPQVYVVGLDLNLPELQQAQKLFGSPKLTFCYGDILTGLFTPESFDRVVLNAACQYFPSIEKLVTVLFDVLTPTGEIHILDSPFYESQDVESARKRTQAYYQQLGHPEMAHYYFHHTFQELAPYSPIYKYRKASIWQRLLRQNRSQFPWVVIRKKRE</sequence>
<evidence type="ECO:0000256" key="1">
    <source>
        <dbReference type="ARBA" id="ARBA00022603"/>
    </source>
</evidence>
<name>A0A7G5H623_9BACT</name>
<dbReference type="Proteomes" id="UP000515369">
    <property type="component" value="Chromosome"/>
</dbReference>
<dbReference type="RefSeq" id="WP_182463962.1">
    <property type="nucleotide sequence ID" value="NZ_CP059732.1"/>
</dbReference>